<dbReference type="SUPFAM" id="SSF53300">
    <property type="entry name" value="vWA-like"/>
    <property type="match status" value="1"/>
</dbReference>
<dbReference type="Pfam" id="PF13519">
    <property type="entry name" value="VWA_2"/>
    <property type="match status" value="1"/>
</dbReference>
<protein>
    <recommendedName>
        <fullName evidence="1">VWFA domain-containing protein</fullName>
    </recommendedName>
</protein>
<dbReference type="EMBL" id="CAAALY010247233">
    <property type="protein sequence ID" value="VEL34225.1"/>
    <property type="molecule type" value="Genomic_DNA"/>
</dbReference>
<sequence length="203" mass="22898">MPTQLPRWQYFGTTSGVIRLLPGREWRSNFVGFYDDYDPRLRSWYISATSGPKDVVIVIDCSLSMRGEKSGIAKEVAIAIIRTLTKRDYMNVICARASHWDEVGHWYPYQTEVLSCQENHMVPATLAHRRDLIEKINAIEPGGTTEMDAGFDLAFRLLGSKPRTGCHSIVIFVTDGRDTEGEGVRCHAGYYTRSGYMPGPVCK</sequence>
<name>A0A448XDF5_9PLAT</name>
<dbReference type="InterPro" id="IPR002035">
    <property type="entry name" value="VWF_A"/>
</dbReference>
<dbReference type="GO" id="GO:0005891">
    <property type="term" value="C:voltage-gated calcium channel complex"/>
    <property type="evidence" value="ECO:0007669"/>
    <property type="project" value="TreeGrafter"/>
</dbReference>
<dbReference type="Gene3D" id="3.40.50.410">
    <property type="entry name" value="von Willebrand factor, type A domain"/>
    <property type="match status" value="1"/>
</dbReference>
<dbReference type="OrthoDB" id="6116590at2759"/>
<dbReference type="Proteomes" id="UP000784294">
    <property type="component" value="Unassembled WGS sequence"/>
</dbReference>
<dbReference type="InterPro" id="IPR036465">
    <property type="entry name" value="vWFA_dom_sf"/>
</dbReference>
<dbReference type="AlphaFoldDB" id="A0A448XDF5"/>
<organism evidence="2 3">
    <name type="scientific">Protopolystoma xenopodis</name>
    <dbReference type="NCBI Taxonomy" id="117903"/>
    <lineage>
        <taxon>Eukaryota</taxon>
        <taxon>Metazoa</taxon>
        <taxon>Spiralia</taxon>
        <taxon>Lophotrochozoa</taxon>
        <taxon>Platyhelminthes</taxon>
        <taxon>Monogenea</taxon>
        <taxon>Polyopisthocotylea</taxon>
        <taxon>Polystomatidea</taxon>
        <taxon>Polystomatidae</taxon>
        <taxon>Protopolystoma</taxon>
    </lineage>
</organism>
<dbReference type="InterPro" id="IPR051173">
    <property type="entry name" value="Ca_channel_alpha-2/delta"/>
</dbReference>
<dbReference type="PANTHER" id="PTHR10166">
    <property type="entry name" value="VOLTAGE-DEPENDENT CALCIUM CHANNEL SUBUNIT ALPHA-2/DELTA-RELATED"/>
    <property type="match status" value="1"/>
</dbReference>
<evidence type="ECO:0000313" key="2">
    <source>
        <dbReference type="EMBL" id="VEL34225.1"/>
    </source>
</evidence>
<dbReference type="GO" id="GO:0005245">
    <property type="term" value="F:voltage-gated calcium channel activity"/>
    <property type="evidence" value="ECO:0007669"/>
    <property type="project" value="TreeGrafter"/>
</dbReference>
<evidence type="ECO:0000259" key="1">
    <source>
        <dbReference type="PROSITE" id="PS50234"/>
    </source>
</evidence>
<keyword evidence="3" id="KW-1185">Reference proteome</keyword>
<proteinExistence type="predicted"/>
<reference evidence="2" key="1">
    <citation type="submission" date="2018-11" db="EMBL/GenBank/DDBJ databases">
        <authorList>
            <consortium name="Pathogen Informatics"/>
        </authorList>
    </citation>
    <scope>NUCLEOTIDE SEQUENCE</scope>
</reference>
<accession>A0A448XDF5</accession>
<dbReference type="PANTHER" id="PTHR10166:SF43">
    <property type="entry name" value="VWA N-TERMINAL DOMAIN-CONTAINING PROTEIN"/>
    <property type="match status" value="1"/>
</dbReference>
<gene>
    <name evidence="2" type="ORF">PXEA_LOCUS27665</name>
</gene>
<evidence type="ECO:0000313" key="3">
    <source>
        <dbReference type="Proteomes" id="UP000784294"/>
    </source>
</evidence>
<dbReference type="PROSITE" id="PS50234">
    <property type="entry name" value="VWFA"/>
    <property type="match status" value="1"/>
</dbReference>
<feature type="domain" description="VWFA" evidence="1">
    <location>
        <begin position="54"/>
        <end position="185"/>
    </location>
</feature>
<comment type="caution">
    <text evidence="2">The sequence shown here is derived from an EMBL/GenBank/DDBJ whole genome shotgun (WGS) entry which is preliminary data.</text>
</comment>